<keyword evidence="4 7" id="KW-0233">DNA recombination</keyword>
<evidence type="ECO:0000256" key="3">
    <source>
        <dbReference type="ARBA" id="ARBA00022763"/>
    </source>
</evidence>
<reference evidence="9" key="1">
    <citation type="submission" date="2020-01" db="EMBL/GenBank/DDBJ databases">
        <authorList>
            <person name="Rat A."/>
        </authorList>
    </citation>
    <scope>NUCLEOTIDE SEQUENCE</scope>
    <source>
        <strain evidence="9">LMG 28251</strain>
    </source>
</reference>
<dbReference type="NCBIfam" id="TIGR00613">
    <property type="entry name" value="reco"/>
    <property type="match status" value="1"/>
</dbReference>
<organism evidence="9 10">
    <name type="scientific">Plastoroseomonas arctica</name>
    <dbReference type="NCBI Taxonomy" id="1509237"/>
    <lineage>
        <taxon>Bacteria</taxon>
        <taxon>Pseudomonadati</taxon>
        <taxon>Pseudomonadota</taxon>
        <taxon>Alphaproteobacteria</taxon>
        <taxon>Acetobacterales</taxon>
        <taxon>Acetobacteraceae</taxon>
        <taxon>Plastoroseomonas</taxon>
    </lineage>
</organism>
<evidence type="ECO:0000256" key="5">
    <source>
        <dbReference type="ARBA" id="ARBA00023204"/>
    </source>
</evidence>
<reference evidence="9" key="2">
    <citation type="journal article" date="2021" name="Syst. Appl. Microbiol.">
        <title>Roseomonas hellenica sp. nov., isolated from roots of wild-growing Alkanna tinctoria.</title>
        <authorList>
            <person name="Rat A."/>
            <person name="Naranjo H.D."/>
            <person name="Lebbe L."/>
            <person name="Cnockaert M."/>
            <person name="Krigas N."/>
            <person name="Grigoriadou K."/>
            <person name="Maloupa E."/>
            <person name="Willems A."/>
        </authorList>
    </citation>
    <scope>NUCLEOTIDE SEQUENCE</scope>
    <source>
        <strain evidence="9">LMG 28251</strain>
    </source>
</reference>
<dbReference type="HAMAP" id="MF_00201">
    <property type="entry name" value="RecO"/>
    <property type="match status" value="1"/>
</dbReference>
<dbReference type="GO" id="GO:0006310">
    <property type="term" value="P:DNA recombination"/>
    <property type="evidence" value="ECO:0007669"/>
    <property type="project" value="UniProtKB-UniRule"/>
</dbReference>
<dbReference type="Proteomes" id="UP001196068">
    <property type="component" value="Unassembled WGS sequence"/>
</dbReference>
<evidence type="ECO:0000256" key="2">
    <source>
        <dbReference type="ARBA" id="ARBA00021310"/>
    </source>
</evidence>
<evidence type="ECO:0000256" key="4">
    <source>
        <dbReference type="ARBA" id="ARBA00023172"/>
    </source>
</evidence>
<dbReference type="InterPro" id="IPR037278">
    <property type="entry name" value="ARFGAP/RecO"/>
</dbReference>
<evidence type="ECO:0000313" key="9">
    <source>
        <dbReference type="EMBL" id="MBR0653573.1"/>
    </source>
</evidence>
<dbReference type="InterPro" id="IPR012340">
    <property type="entry name" value="NA-bd_OB-fold"/>
</dbReference>
<comment type="function">
    <text evidence="7">Involved in DNA repair and RecF pathway recombination.</text>
</comment>
<dbReference type="AlphaFoldDB" id="A0AAF1JVA7"/>
<name>A0AAF1JVA7_9PROT</name>
<dbReference type="EMBL" id="JAAEDH010000001">
    <property type="protein sequence ID" value="MBR0653573.1"/>
    <property type="molecule type" value="Genomic_DNA"/>
</dbReference>
<dbReference type="GO" id="GO:0006302">
    <property type="term" value="P:double-strand break repair"/>
    <property type="evidence" value="ECO:0007669"/>
    <property type="project" value="TreeGrafter"/>
</dbReference>
<evidence type="ECO:0000313" key="10">
    <source>
        <dbReference type="Proteomes" id="UP001196068"/>
    </source>
</evidence>
<evidence type="ECO:0000256" key="7">
    <source>
        <dbReference type="HAMAP-Rule" id="MF_00201"/>
    </source>
</evidence>
<keyword evidence="3 7" id="KW-0227">DNA damage</keyword>
<dbReference type="Pfam" id="PF11967">
    <property type="entry name" value="RecO_N"/>
    <property type="match status" value="1"/>
</dbReference>
<dbReference type="InterPro" id="IPR022572">
    <property type="entry name" value="DNA_rep/recomb_RecO_N"/>
</dbReference>
<sequence>MSTEWQAPAIILSARPFGEGGAVVNVITRDHGRHAGLVRGGASRAQSALWQAGNMIEARWIARLADQLGSLSGEMVHPAAALAMEEPLGLALLTSLCAVAEGALPEREPHPVLFEGMIRVVSRLVHGAGQAMADYIRWEAMLLAELGFGIDLASCAVTGAVEDLVFVSPKSGRAVSAAAATGWEARLLPLPAFLRAADDDGAVAAWADGLRLTGHFLERDVFHGHHRAMPEARVRLVERVMA</sequence>
<protein>
    <recommendedName>
        <fullName evidence="2 7">DNA repair protein RecO</fullName>
    </recommendedName>
    <alternativeName>
        <fullName evidence="6 7">Recombination protein O</fullName>
    </alternativeName>
</protein>
<comment type="similarity">
    <text evidence="1 7">Belongs to the RecO family.</text>
</comment>
<dbReference type="PANTHER" id="PTHR33991:SF1">
    <property type="entry name" value="DNA REPAIR PROTEIN RECO"/>
    <property type="match status" value="1"/>
</dbReference>
<dbReference type="Pfam" id="PF02565">
    <property type="entry name" value="RecO_C"/>
    <property type="match status" value="1"/>
</dbReference>
<evidence type="ECO:0000259" key="8">
    <source>
        <dbReference type="Pfam" id="PF11967"/>
    </source>
</evidence>
<dbReference type="GO" id="GO:0043590">
    <property type="term" value="C:bacterial nucleoid"/>
    <property type="evidence" value="ECO:0007669"/>
    <property type="project" value="TreeGrafter"/>
</dbReference>
<comment type="caution">
    <text evidence="9">The sequence shown here is derived from an EMBL/GenBank/DDBJ whole genome shotgun (WGS) entry which is preliminary data.</text>
</comment>
<dbReference type="RefSeq" id="WP_211872272.1">
    <property type="nucleotide sequence ID" value="NZ_JAAEDH010000001.1"/>
</dbReference>
<dbReference type="SUPFAM" id="SSF50249">
    <property type="entry name" value="Nucleic acid-binding proteins"/>
    <property type="match status" value="1"/>
</dbReference>
<keyword evidence="10" id="KW-1185">Reference proteome</keyword>
<dbReference type="InterPro" id="IPR042242">
    <property type="entry name" value="RecO_C"/>
</dbReference>
<gene>
    <name evidence="7 9" type="primary">recO</name>
    <name evidence="9" type="ORF">GXW79_00620</name>
</gene>
<proteinExistence type="inferred from homology"/>
<dbReference type="PANTHER" id="PTHR33991">
    <property type="entry name" value="DNA REPAIR PROTEIN RECO"/>
    <property type="match status" value="1"/>
</dbReference>
<dbReference type="Gene3D" id="1.20.1440.120">
    <property type="entry name" value="Recombination protein O, C-terminal domain"/>
    <property type="match status" value="1"/>
</dbReference>
<evidence type="ECO:0000256" key="6">
    <source>
        <dbReference type="ARBA" id="ARBA00033409"/>
    </source>
</evidence>
<dbReference type="Gene3D" id="2.40.50.140">
    <property type="entry name" value="Nucleic acid-binding proteins"/>
    <property type="match status" value="1"/>
</dbReference>
<feature type="domain" description="DNA replication/recombination mediator RecO N-terminal" evidence="8">
    <location>
        <begin position="1"/>
        <end position="77"/>
    </location>
</feature>
<keyword evidence="5 7" id="KW-0234">DNA repair</keyword>
<accession>A0AAF1JVA7</accession>
<dbReference type="InterPro" id="IPR003717">
    <property type="entry name" value="RecO"/>
</dbReference>
<dbReference type="SUPFAM" id="SSF57863">
    <property type="entry name" value="ArfGap/RecO-like zinc finger"/>
    <property type="match status" value="1"/>
</dbReference>
<evidence type="ECO:0000256" key="1">
    <source>
        <dbReference type="ARBA" id="ARBA00007452"/>
    </source>
</evidence>